<dbReference type="InterPro" id="IPR045341">
    <property type="entry name" value="DUF6532"/>
</dbReference>
<feature type="compositionally biased region" description="Basic and acidic residues" evidence="1">
    <location>
        <begin position="70"/>
        <end position="95"/>
    </location>
</feature>
<dbReference type="Proteomes" id="UP000313359">
    <property type="component" value="Unassembled WGS sequence"/>
</dbReference>
<organism evidence="3 4">
    <name type="scientific">Lentinus tigrinus ALCF2SS1-6</name>
    <dbReference type="NCBI Taxonomy" id="1328759"/>
    <lineage>
        <taxon>Eukaryota</taxon>
        <taxon>Fungi</taxon>
        <taxon>Dikarya</taxon>
        <taxon>Basidiomycota</taxon>
        <taxon>Agaricomycotina</taxon>
        <taxon>Agaricomycetes</taxon>
        <taxon>Polyporales</taxon>
        <taxon>Polyporaceae</taxon>
        <taxon>Lentinus</taxon>
    </lineage>
</organism>
<name>A0A5C2S3M9_9APHY</name>
<feature type="compositionally biased region" description="Basic residues" evidence="1">
    <location>
        <begin position="459"/>
        <end position="474"/>
    </location>
</feature>
<dbReference type="Pfam" id="PF20149">
    <property type="entry name" value="DUF6532"/>
    <property type="match status" value="1"/>
</dbReference>
<feature type="region of interest" description="Disordered" evidence="1">
    <location>
        <begin position="1"/>
        <end position="302"/>
    </location>
</feature>
<dbReference type="STRING" id="1328759.A0A5C2S3M9"/>
<evidence type="ECO:0000313" key="3">
    <source>
        <dbReference type="EMBL" id="RPD58108.1"/>
    </source>
</evidence>
<evidence type="ECO:0000256" key="1">
    <source>
        <dbReference type="SAM" id="MobiDB-lite"/>
    </source>
</evidence>
<feature type="compositionally biased region" description="Low complexity" evidence="1">
    <location>
        <begin position="485"/>
        <end position="501"/>
    </location>
</feature>
<feature type="compositionally biased region" description="Basic and acidic residues" evidence="1">
    <location>
        <begin position="444"/>
        <end position="458"/>
    </location>
</feature>
<dbReference type="EMBL" id="ML122277">
    <property type="protein sequence ID" value="RPD58108.1"/>
    <property type="molecule type" value="Genomic_DNA"/>
</dbReference>
<dbReference type="OrthoDB" id="2749024at2759"/>
<accession>A0A5C2S3M9</accession>
<proteinExistence type="predicted"/>
<feature type="compositionally biased region" description="Basic and acidic residues" evidence="1">
    <location>
        <begin position="119"/>
        <end position="133"/>
    </location>
</feature>
<keyword evidence="4" id="KW-1185">Reference proteome</keyword>
<protein>
    <recommendedName>
        <fullName evidence="2">DUF6532 domain-containing protein</fullName>
    </recommendedName>
</protein>
<feature type="domain" description="DUF6532" evidence="2">
    <location>
        <begin position="536"/>
        <end position="742"/>
    </location>
</feature>
<feature type="region of interest" description="Disordered" evidence="1">
    <location>
        <begin position="407"/>
        <end position="503"/>
    </location>
</feature>
<reference evidence="3" key="1">
    <citation type="journal article" date="2018" name="Genome Biol. Evol.">
        <title>Genomics and development of Lentinus tigrinus, a white-rot wood-decaying mushroom with dimorphic fruiting bodies.</title>
        <authorList>
            <person name="Wu B."/>
            <person name="Xu Z."/>
            <person name="Knudson A."/>
            <person name="Carlson A."/>
            <person name="Chen N."/>
            <person name="Kovaka S."/>
            <person name="LaButti K."/>
            <person name="Lipzen A."/>
            <person name="Pennachio C."/>
            <person name="Riley R."/>
            <person name="Schakwitz W."/>
            <person name="Umezawa K."/>
            <person name="Ohm R.A."/>
            <person name="Grigoriev I.V."/>
            <person name="Nagy L.G."/>
            <person name="Gibbons J."/>
            <person name="Hibbett D."/>
        </authorList>
    </citation>
    <scope>NUCLEOTIDE SEQUENCE [LARGE SCALE GENOMIC DNA]</scope>
    <source>
        <strain evidence="3">ALCF2SS1-6</strain>
    </source>
</reference>
<sequence>MGRRRALRSPSRLSNDPADEGPNPTNTQPTLEPQGLVEELTVSASTRPQRSAKTRAHEAWQALMPHSRSHSRDRQQKKVSGNDKAHKVQATHDMDAYAPPDINTDTSDDDVPLAVIVKKHSESKAKELRERKNPTPSSDDSDSDSSRLTSSAESEDMEKSEDSGLEELEKEPSAVEALFNAETATWADSHDVLDTVHTDNSHRRSPSSDLDHQHLASSSSRSPSPVPTRGKKRPQPSESSDTEDGNVTPAEAKLTHGMQVPRATKRPAPRPTTQQKKRVRVEQALPKHMANGGEYPDTQHPETMRAKSHIPNDAAQRGVSVVRSEIGLGFTDDGRPEHLVEDGPVRGQLDHELVVREGDVRQRKHVQLPVELRLPHSSQGTQRLASPAPSRCFSQLVPDRARIARTQKTRHANESLYIPEGAQSSRPTRGQPGSEPGWGKRKKSQEDIHWADDSDHDRAKKHARKLTRTSHHLTHNTIDPVPELSSRSDSEASGDSSTGDAHYADDNSIELVLRRHGGRLRLKGQRPRVKLVAKEAIQETLTNICVTNAYPEGPDKNDIFARDSLIRSAKALHDKEIAQRCKHDELYWRKLGTIPLQRISNFRGQIKKATDALVRRAYDLKQGDALKVLWYEEGLRYIYPYDYEKKTIVDTEAYSTRIFVDALMDALFATPRSYGYRAASRFTSSLADKPDEKEIPAAMLALVATALYASIDDYRSMHREPCDFKSNIFLDIYRQNIATLSQYKHDCPIKYHRLMHSLFQAVCTCTGAGFAHMPAKSFLNTKGMVDE</sequence>
<feature type="compositionally biased region" description="Acidic residues" evidence="1">
    <location>
        <begin position="153"/>
        <end position="169"/>
    </location>
</feature>
<feature type="compositionally biased region" description="Basic and acidic residues" evidence="1">
    <location>
        <begin position="188"/>
        <end position="202"/>
    </location>
</feature>
<evidence type="ECO:0000313" key="4">
    <source>
        <dbReference type="Proteomes" id="UP000313359"/>
    </source>
</evidence>
<gene>
    <name evidence="3" type="ORF">L227DRAFT_613174</name>
</gene>
<feature type="compositionally biased region" description="Polar residues" evidence="1">
    <location>
        <begin position="42"/>
        <end position="51"/>
    </location>
</feature>
<dbReference type="AlphaFoldDB" id="A0A5C2S3M9"/>
<evidence type="ECO:0000259" key="2">
    <source>
        <dbReference type="Pfam" id="PF20149"/>
    </source>
</evidence>